<dbReference type="AlphaFoldDB" id="A0A517P6V8"/>
<dbReference type="Gene3D" id="3.10.180.10">
    <property type="entry name" value="2,3-Dihydroxybiphenyl 1,2-Dioxygenase, domain 1"/>
    <property type="match status" value="1"/>
</dbReference>
<proteinExistence type="predicted"/>
<gene>
    <name evidence="2" type="ORF">CA12_11990</name>
</gene>
<dbReference type="PROSITE" id="PS51819">
    <property type="entry name" value="VOC"/>
    <property type="match status" value="1"/>
</dbReference>
<protein>
    <submittedName>
        <fullName evidence="2">Glyoxalase-like domain protein</fullName>
    </submittedName>
</protein>
<evidence type="ECO:0000313" key="2">
    <source>
        <dbReference type="EMBL" id="QDT15118.1"/>
    </source>
</evidence>
<dbReference type="InterPro" id="IPR052164">
    <property type="entry name" value="Anthracycline_SecMetBiosynth"/>
</dbReference>
<dbReference type="PANTHER" id="PTHR33993">
    <property type="entry name" value="GLYOXALASE-RELATED"/>
    <property type="match status" value="1"/>
</dbReference>
<reference evidence="2 3" key="1">
    <citation type="submission" date="2019-02" db="EMBL/GenBank/DDBJ databases">
        <title>Deep-cultivation of Planctomycetes and their phenomic and genomic characterization uncovers novel biology.</title>
        <authorList>
            <person name="Wiegand S."/>
            <person name="Jogler M."/>
            <person name="Boedeker C."/>
            <person name="Pinto D."/>
            <person name="Vollmers J."/>
            <person name="Rivas-Marin E."/>
            <person name="Kohn T."/>
            <person name="Peeters S.H."/>
            <person name="Heuer A."/>
            <person name="Rast P."/>
            <person name="Oberbeckmann S."/>
            <person name="Bunk B."/>
            <person name="Jeske O."/>
            <person name="Meyerdierks A."/>
            <person name="Storesund J.E."/>
            <person name="Kallscheuer N."/>
            <person name="Luecker S."/>
            <person name="Lage O.M."/>
            <person name="Pohl T."/>
            <person name="Merkel B.J."/>
            <person name="Hornburger P."/>
            <person name="Mueller R.-W."/>
            <person name="Bruemmer F."/>
            <person name="Labrenz M."/>
            <person name="Spormann A.M."/>
            <person name="Op den Camp H."/>
            <person name="Overmann J."/>
            <person name="Amann R."/>
            <person name="Jetten M.S.M."/>
            <person name="Mascher T."/>
            <person name="Medema M.H."/>
            <person name="Devos D.P."/>
            <person name="Kaster A.-K."/>
            <person name="Ovreas L."/>
            <person name="Rohde M."/>
            <person name="Galperin M.Y."/>
            <person name="Jogler C."/>
        </authorList>
    </citation>
    <scope>NUCLEOTIDE SEQUENCE [LARGE SCALE GENOMIC DNA]</scope>
    <source>
        <strain evidence="2 3">CA12</strain>
    </source>
</reference>
<feature type="domain" description="VOC" evidence="1">
    <location>
        <begin position="9"/>
        <end position="131"/>
    </location>
</feature>
<dbReference type="Proteomes" id="UP000318741">
    <property type="component" value="Chromosome"/>
</dbReference>
<organism evidence="2 3">
    <name type="scientific">Alienimonas californiensis</name>
    <dbReference type="NCBI Taxonomy" id="2527989"/>
    <lineage>
        <taxon>Bacteria</taxon>
        <taxon>Pseudomonadati</taxon>
        <taxon>Planctomycetota</taxon>
        <taxon>Planctomycetia</taxon>
        <taxon>Planctomycetales</taxon>
        <taxon>Planctomycetaceae</taxon>
        <taxon>Alienimonas</taxon>
    </lineage>
</organism>
<accession>A0A517P6V8</accession>
<sequence>MSDAVAPNPVGWFEIYVDDLDRAVAFYETTFGVTLESLDAPDTGGPPLAMKTFPMSMKGRGAAGALVKMEGVGPGPGGTLIYFSCEDCAVEAARAADAGGAIQQEKMAIGPYGHIAVVKDTEGNLIGLHSQQ</sequence>
<dbReference type="EMBL" id="CP036265">
    <property type="protein sequence ID" value="QDT15118.1"/>
    <property type="molecule type" value="Genomic_DNA"/>
</dbReference>
<dbReference type="SUPFAM" id="SSF54593">
    <property type="entry name" value="Glyoxalase/Bleomycin resistance protein/Dihydroxybiphenyl dioxygenase"/>
    <property type="match status" value="1"/>
</dbReference>
<evidence type="ECO:0000259" key="1">
    <source>
        <dbReference type="PROSITE" id="PS51819"/>
    </source>
</evidence>
<dbReference type="PANTHER" id="PTHR33993:SF2">
    <property type="entry name" value="VOC DOMAIN-CONTAINING PROTEIN"/>
    <property type="match status" value="1"/>
</dbReference>
<evidence type="ECO:0000313" key="3">
    <source>
        <dbReference type="Proteomes" id="UP000318741"/>
    </source>
</evidence>
<dbReference type="InterPro" id="IPR037523">
    <property type="entry name" value="VOC_core"/>
</dbReference>
<dbReference type="CDD" id="cd07247">
    <property type="entry name" value="SgaA_N_like"/>
    <property type="match status" value="1"/>
</dbReference>
<dbReference type="InterPro" id="IPR004360">
    <property type="entry name" value="Glyas_Fos-R_dOase_dom"/>
</dbReference>
<dbReference type="KEGG" id="acaf:CA12_11990"/>
<dbReference type="Pfam" id="PF00903">
    <property type="entry name" value="Glyoxalase"/>
    <property type="match status" value="1"/>
</dbReference>
<keyword evidence="3" id="KW-1185">Reference proteome</keyword>
<dbReference type="OrthoDB" id="9804235at2"/>
<dbReference type="InterPro" id="IPR029068">
    <property type="entry name" value="Glyas_Bleomycin-R_OHBP_Dase"/>
</dbReference>
<name>A0A517P6V8_9PLAN</name>
<dbReference type="RefSeq" id="WP_145357950.1">
    <property type="nucleotide sequence ID" value="NZ_CP036265.1"/>
</dbReference>